<dbReference type="GO" id="GO:0032259">
    <property type="term" value="P:methylation"/>
    <property type="evidence" value="ECO:0007669"/>
    <property type="project" value="UniProtKB-KW"/>
</dbReference>
<dbReference type="SUPFAM" id="SSF53335">
    <property type="entry name" value="S-adenosyl-L-methionine-dependent methyltransferases"/>
    <property type="match status" value="1"/>
</dbReference>
<feature type="active site" evidence="6">
    <location>
        <position position="377"/>
    </location>
</feature>
<keyword evidence="3" id="KW-0808">Transferase</keyword>
<dbReference type="CDD" id="cd02440">
    <property type="entry name" value="AdoMet_MTases"/>
    <property type="match status" value="1"/>
</dbReference>
<gene>
    <name evidence="7" type="ORF">EDC64_102404</name>
</gene>
<dbReference type="AlphaFoldDB" id="A0A4R3M2P6"/>
<dbReference type="GO" id="GO:0008168">
    <property type="term" value="F:methyltransferase activity"/>
    <property type="evidence" value="ECO:0007669"/>
    <property type="project" value="UniProtKB-KW"/>
</dbReference>
<keyword evidence="5" id="KW-0443">Lipid metabolism</keyword>
<sequence length="395" mass="44324">MRLRRWSAPDKIGAFAFRRLLGSLPCGQITAVMPDGTRLHHRGPEPGPDAELLIHRWRAVRRLLAGGDIGFAESYVAGDWSSPDLAALLEFAARNAPYVERVVAGSAPLRAWNQILHTFRSNSKAGSRRNIFYHYDLGNAFYALWLDPSMSYSSGLYPSPDASLEAAQQAKIARAGDLLDLTGGETVLEIGCGWGALADHLVERGARVTGVTLSQSQLEIARQRPAARIGAAEFRLEDYRDTGGLYDRIVSIEMIEAVGERYWPAYFRTIRDRLKPGGIAVLQAITIAEDRFDAYRKSTDFIQRHIFPGGMLPTVDIIREQARRVGLEYVSGEWFADSYARTLADWRHRFHQNAEAVEKLGFDLGFRRMWDYYLSYCEGGFRSGAIDVGLYRLRG</sequence>
<comment type="similarity">
    <text evidence="1">Belongs to the CFA/CMAS family.</text>
</comment>
<keyword evidence="2" id="KW-0489">Methyltransferase</keyword>
<evidence type="ECO:0000313" key="8">
    <source>
        <dbReference type="Proteomes" id="UP000294664"/>
    </source>
</evidence>
<dbReference type="Pfam" id="PF02353">
    <property type="entry name" value="CMAS"/>
    <property type="match status" value="1"/>
</dbReference>
<evidence type="ECO:0000256" key="5">
    <source>
        <dbReference type="ARBA" id="ARBA00023098"/>
    </source>
</evidence>
<proteinExistence type="inferred from homology"/>
<dbReference type="Gene3D" id="3.40.50.150">
    <property type="entry name" value="Vaccinia Virus protein VP39"/>
    <property type="match status" value="1"/>
</dbReference>
<comment type="caution">
    <text evidence="7">The sequence shown here is derived from an EMBL/GenBank/DDBJ whole genome shotgun (WGS) entry which is preliminary data.</text>
</comment>
<dbReference type="InterPro" id="IPR050723">
    <property type="entry name" value="CFA/CMAS"/>
</dbReference>
<evidence type="ECO:0000256" key="2">
    <source>
        <dbReference type="ARBA" id="ARBA00022603"/>
    </source>
</evidence>
<evidence type="ECO:0000256" key="4">
    <source>
        <dbReference type="ARBA" id="ARBA00022691"/>
    </source>
</evidence>
<dbReference type="GO" id="GO:0008610">
    <property type="term" value="P:lipid biosynthetic process"/>
    <property type="evidence" value="ECO:0007669"/>
    <property type="project" value="InterPro"/>
</dbReference>
<evidence type="ECO:0000256" key="6">
    <source>
        <dbReference type="PIRSR" id="PIRSR003085-1"/>
    </source>
</evidence>
<accession>A0A4R3M2P6</accession>
<name>A0A4R3M2P6_9HYPH</name>
<evidence type="ECO:0000256" key="1">
    <source>
        <dbReference type="ARBA" id="ARBA00010815"/>
    </source>
</evidence>
<evidence type="ECO:0000256" key="3">
    <source>
        <dbReference type="ARBA" id="ARBA00022679"/>
    </source>
</evidence>
<dbReference type="InterPro" id="IPR003333">
    <property type="entry name" value="CMAS"/>
</dbReference>
<dbReference type="Proteomes" id="UP000294664">
    <property type="component" value="Unassembled WGS sequence"/>
</dbReference>
<protein>
    <submittedName>
        <fullName evidence="7">Cyclopropane-fatty-acyl-phospholipid synthase</fullName>
    </submittedName>
</protein>
<dbReference type="PANTHER" id="PTHR43667:SF2">
    <property type="entry name" value="FATTY ACID C-METHYL TRANSFERASE"/>
    <property type="match status" value="1"/>
</dbReference>
<keyword evidence="4" id="KW-0949">S-adenosyl-L-methionine</keyword>
<keyword evidence="8" id="KW-1185">Reference proteome</keyword>
<dbReference type="PANTHER" id="PTHR43667">
    <property type="entry name" value="CYCLOPROPANE-FATTY-ACYL-PHOSPHOLIPID SYNTHASE"/>
    <property type="match status" value="1"/>
</dbReference>
<evidence type="ECO:0000313" key="7">
    <source>
        <dbReference type="EMBL" id="TCT06923.1"/>
    </source>
</evidence>
<dbReference type="InterPro" id="IPR029063">
    <property type="entry name" value="SAM-dependent_MTases_sf"/>
</dbReference>
<reference evidence="7 8" key="1">
    <citation type="submission" date="2019-03" db="EMBL/GenBank/DDBJ databases">
        <title>Genomic Encyclopedia of Type Strains, Phase IV (KMG-IV): sequencing the most valuable type-strain genomes for metagenomic binning, comparative biology and taxonomic classification.</title>
        <authorList>
            <person name="Goeker M."/>
        </authorList>
    </citation>
    <scope>NUCLEOTIDE SEQUENCE [LARGE SCALE GENOMIC DNA]</scope>
    <source>
        <strain evidence="7 8">DSM 9035</strain>
    </source>
</reference>
<dbReference type="EMBL" id="SMAI01000002">
    <property type="protein sequence ID" value="TCT06923.1"/>
    <property type="molecule type" value="Genomic_DNA"/>
</dbReference>
<organism evidence="7 8">
    <name type="scientific">Aquabacter spiritensis</name>
    <dbReference type="NCBI Taxonomy" id="933073"/>
    <lineage>
        <taxon>Bacteria</taxon>
        <taxon>Pseudomonadati</taxon>
        <taxon>Pseudomonadota</taxon>
        <taxon>Alphaproteobacteria</taxon>
        <taxon>Hyphomicrobiales</taxon>
        <taxon>Xanthobacteraceae</taxon>
        <taxon>Aquabacter</taxon>
    </lineage>
</organism>
<dbReference type="PIRSF" id="PIRSF003085">
    <property type="entry name" value="CMAS"/>
    <property type="match status" value="1"/>
</dbReference>